<dbReference type="PANTHER" id="PTHR43155:SF2">
    <property type="entry name" value="CYCLIC DI-GMP PHOSPHODIESTERASE PA4108"/>
    <property type="match status" value="1"/>
</dbReference>
<dbReference type="KEGG" id="doe:DENOEST_2518"/>
<dbReference type="GO" id="GO:0008081">
    <property type="term" value="F:phosphoric diester hydrolase activity"/>
    <property type="evidence" value="ECO:0007669"/>
    <property type="project" value="UniProtKB-ARBA"/>
</dbReference>
<keyword evidence="2" id="KW-1185">Reference proteome</keyword>
<dbReference type="EMBL" id="LR778301">
    <property type="protein sequence ID" value="CAB1369683.1"/>
    <property type="molecule type" value="Genomic_DNA"/>
</dbReference>
<dbReference type="Pfam" id="PF13487">
    <property type="entry name" value="HD_5"/>
    <property type="match status" value="1"/>
</dbReference>
<dbReference type="InterPro" id="IPR037522">
    <property type="entry name" value="HD_GYP_dom"/>
</dbReference>
<gene>
    <name evidence="1" type="ORF">DENOEST_2518</name>
</gene>
<reference evidence="1 2" key="1">
    <citation type="submission" date="2020-03" db="EMBL/GenBank/DDBJ databases">
        <authorList>
            <consortium name="Genoscope - CEA"/>
            <person name="William W."/>
        </authorList>
    </citation>
    <scope>NUCLEOTIDE SEQUENCE [LARGE SCALE GENOMIC DNA]</scope>
    <source>
        <strain evidence="2">DSM 16959</strain>
    </source>
</reference>
<dbReference type="SUPFAM" id="SSF109604">
    <property type="entry name" value="HD-domain/PDEase-like"/>
    <property type="match status" value="1"/>
</dbReference>
<dbReference type="OrthoDB" id="9780948at2"/>
<dbReference type="AlphaFoldDB" id="A0A6S6Y2W6"/>
<sequence length="423" mass="45956">MIFNTPNPHCVERIVRLSESKVVSASDDIYDDRGFKLWARGNPVSRDLQEKLVRRKLAKPLESSLIVDGAVTFADVVADCLQLIKEQSLLAPFADNAGARAVLSSASSLPISSSLRLLLTSTREDHAQSYLHVLHVVCICAGLAAKLPISTGDTQVLMTAALLHDIGELYINPEYLCSSRRLEPHEWKHVVSHPRIGQLLIQELTTLPPAVGQCVAQHHERLDGSGYPAQVTADRLHRFSAWIAAADATTAILIRGGAGVAARVAMALRIVPEEYDRGVVSVIHQALHQSDNDTSDVGDCDCAKRATGILDRLDQSLREARAIVANNEHAFAVKIVDAMETVLNNLAKSLRSTGVLDAASLGDAMSDPELLSEMCLVVREVEWRLRNLARNLFLRAESHEDPATIMPLVSGLIAIMDDGSGVT</sequence>
<evidence type="ECO:0000313" key="1">
    <source>
        <dbReference type="EMBL" id="CAB1369683.1"/>
    </source>
</evidence>
<dbReference type="PANTHER" id="PTHR43155">
    <property type="entry name" value="CYCLIC DI-GMP PHOSPHODIESTERASE PA4108-RELATED"/>
    <property type="match status" value="1"/>
</dbReference>
<dbReference type="CDD" id="cd00077">
    <property type="entry name" value="HDc"/>
    <property type="match status" value="1"/>
</dbReference>
<dbReference type="Gene3D" id="1.10.3210.10">
    <property type="entry name" value="Hypothetical protein af1432"/>
    <property type="match status" value="1"/>
</dbReference>
<evidence type="ECO:0000313" key="2">
    <source>
        <dbReference type="Proteomes" id="UP000515733"/>
    </source>
</evidence>
<dbReference type="Proteomes" id="UP000515733">
    <property type="component" value="Chromosome"/>
</dbReference>
<name>A0A6S6Y2W6_9PROT</name>
<protein>
    <submittedName>
        <fullName evidence="1">HD domain-containing protein</fullName>
    </submittedName>
</protein>
<organism evidence="1 2">
    <name type="scientific">Denitratisoma oestradiolicum</name>
    <dbReference type="NCBI Taxonomy" id="311182"/>
    <lineage>
        <taxon>Bacteria</taxon>
        <taxon>Pseudomonadati</taxon>
        <taxon>Pseudomonadota</taxon>
        <taxon>Betaproteobacteria</taxon>
        <taxon>Nitrosomonadales</taxon>
        <taxon>Sterolibacteriaceae</taxon>
        <taxon>Denitratisoma</taxon>
    </lineage>
</organism>
<dbReference type="InterPro" id="IPR003607">
    <property type="entry name" value="HD/PDEase_dom"/>
</dbReference>
<dbReference type="PROSITE" id="PS51832">
    <property type="entry name" value="HD_GYP"/>
    <property type="match status" value="1"/>
</dbReference>
<proteinExistence type="predicted"/>
<accession>A0A6S6Y2W6</accession>